<accession>A0ABT1W6C5</accession>
<feature type="signal peptide" evidence="1">
    <location>
        <begin position="1"/>
        <end position="31"/>
    </location>
</feature>
<gene>
    <name evidence="2" type="ORF">NFI95_08210</name>
</gene>
<dbReference type="EMBL" id="JAMSKV010000006">
    <property type="protein sequence ID" value="MCQ8278435.1"/>
    <property type="molecule type" value="Genomic_DNA"/>
</dbReference>
<dbReference type="RefSeq" id="WP_422863916.1">
    <property type="nucleotide sequence ID" value="NZ_JAMSKV010000006.1"/>
</dbReference>
<keyword evidence="3" id="KW-1185">Reference proteome</keyword>
<dbReference type="Proteomes" id="UP001524587">
    <property type="component" value="Unassembled WGS sequence"/>
</dbReference>
<keyword evidence="1" id="KW-0732">Signal</keyword>
<evidence type="ECO:0000256" key="1">
    <source>
        <dbReference type="SAM" id="SignalP"/>
    </source>
</evidence>
<reference evidence="2 3" key="1">
    <citation type="submission" date="2022-06" db="EMBL/GenBank/DDBJ databases">
        <title>Endosaccharibacter gen. nov., sp. nov., endophytic bacteria isolated from sugarcane.</title>
        <authorList>
            <person name="Pitiwittayakul N."/>
            <person name="Yukphan P."/>
            <person name="Charoenyingcharoen P."/>
            <person name="Tanasupawat S."/>
        </authorList>
    </citation>
    <scope>NUCLEOTIDE SEQUENCE [LARGE SCALE GENOMIC DNA]</scope>
    <source>
        <strain evidence="2 3">KSS8</strain>
    </source>
</reference>
<evidence type="ECO:0000313" key="3">
    <source>
        <dbReference type="Proteomes" id="UP001524587"/>
    </source>
</evidence>
<comment type="caution">
    <text evidence="2">The sequence shown here is derived from an EMBL/GenBank/DDBJ whole genome shotgun (WGS) entry which is preliminary data.</text>
</comment>
<feature type="chain" id="PRO_5047018474" evidence="1">
    <location>
        <begin position="32"/>
        <end position="228"/>
    </location>
</feature>
<protein>
    <submittedName>
        <fullName evidence="2">Uncharacterized protein</fullName>
    </submittedName>
</protein>
<name>A0ABT1W6C5_9PROT</name>
<sequence>MQMLVQRPFLVGLLVTALPLAAAAQPAPRFAAPLQPWRSPDGHVSLLRPLQALSTTFDAPIGALMSEGWRLSWNGQPPGAGRIVVRLTLPTRPDKPTGGAGTELLQVGVSDDARVVRDCLGASFTGKPEPSRTINGVRYLVRGNNGAGMSQTIDATELRAVVGGRCYAVARLHYGVAPGVESPAPNAIPHDRAARLLDDALDSLRIAAGEAAMPVPPTMRLPAGTVAR</sequence>
<organism evidence="2 3">
    <name type="scientific">Endosaccharibacter trunci</name>
    <dbReference type="NCBI Taxonomy" id="2812733"/>
    <lineage>
        <taxon>Bacteria</taxon>
        <taxon>Pseudomonadati</taxon>
        <taxon>Pseudomonadota</taxon>
        <taxon>Alphaproteobacteria</taxon>
        <taxon>Acetobacterales</taxon>
        <taxon>Acetobacteraceae</taxon>
        <taxon>Endosaccharibacter</taxon>
    </lineage>
</organism>
<proteinExistence type="predicted"/>
<evidence type="ECO:0000313" key="2">
    <source>
        <dbReference type="EMBL" id="MCQ8278435.1"/>
    </source>
</evidence>